<sequence length="314" mass="36874">MEETGKEWILENFSVLLKLTDCNTSFLAILLEKNVLSDEDIQQIKAQNTTYGMAWEVYNKLFARVGSYAVLLHALQETNQTGAVEILNQIHQKSSKRRKNDHDYPLDEIWTKIHPSCLHDYEACINNYHFEMEQVLCRKIISKEKGDLSEDHNRILGDILTRFEKMCDRNPTTQFSPRQIVESKWRLEQALGPLKLEYERKWTENWKLGLESMYLYLDIYKLGIRQQQKTLLLESGKLEIGILDYMENVKSAKDEFRRKFKNLSEDFLNSCLDEMESYASTKLVDVFKLLRRFPFPDAMISHDTVRDPTVVAVT</sequence>
<dbReference type="PROSITE" id="PS50209">
    <property type="entry name" value="CARD"/>
    <property type="match status" value="1"/>
</dbReference>
<name>A0A1D2MDX4_ORCCI</name>
<protein>
    <recommendedName>
        <fullName evidence="1">CARD domain-containing protein</fullName>
    </recommendedName>
</protein>
<comment type="caution">
    <text evidence="2">The sequence shown here is derived from an EMBL/GenBank/DDBJ whole genome shotgun (WGS) entry which is preliminary data.</text>
</comment>
<dbReference type="InterPro" id="IPR001315">
    <property type="entry name" value="CARD"/>
</dbReference>
<gene>
    <name evidence="2" type="ORF">Ocin01_15619</name>
</gene>
<feature type="domain" description="CARD" evidence="1">
    <location>
        <begin position="1"/>
        <end position="69"/>
    </location>
</feature>
<dbReference type="AlphaFoldDB" id="A0A1D2MDX4"/>
<reference evidence="2 3" key="1">
    <citation type="journal article" date="2016" name="Genome Biol. Evol.">
        <title>Gene Family Evolution Reflects Adaptation to Soil Environmental Stressors in the Genome of the Collembolan Orchesella cincta.</title>
        <authorList>
            <person name="Faddeeva-Vakhrusheva A."/>
            <person name="Derks M.F."/>
            <person name="Anvar S.Y."/>
            <person name="Agamennone V."/>
            <person name="Suring W."/>
            <person name="Smit S."/>
            <person name="van Straalen N.M."/>
            <person name="Roelofs D."/>
        </authorList>
    </citation>
    <scope>NUCLEOTIDE SEQUENCE [LARGE SCALE GENOMIC DNA]</scope>
    <source>
        <tissue evidence="2">Mixed pool</tissue>
    </source>
</reference>
<keyword evidence="3" id="KW-1185">Reference proteome</keyword>
<proteinExistence type="predicted"/>
<evidence type="ECO:0000313" key="3">
    <source>
        <dbReference type="Proteomes" id="UP000094527"/>
    </source>
</evidence>
<dbReference type="InterPro" id="IPR011029">
    <property type="entry name" value="DEATH-like_dom_sf"/>
</dbReference>
<accession>A0A1D2MDX4</accession>
<dbReference type="Proteomes" id="UP000094527">
    <property type="component" value="Unassembled WGS sequence"/>
</dbReference>
<dbReference type="Gene3D" id="1.10.533.10">
    <property type="entry name" value="Death Domain, Fas"/>
    <property type="match status" value="1"/>
</dbReference>
<organism evidence="2 3">
    <name type="scientific">Orchesella cincta</name>
    <name type="common">Springtail</name>
    <name type="synonym">Podura cincta</name>
    <dbReference type="NCBI Taxonomy" id="48709"/>
    <lineage>
        <taxon>Eukaryota</taxon>
        <taxon>Metazoa</taxon>
        <taxon>Ecdysozoa</taxon>
        <taxon>Arthropoda</taxon>
        <taxon>Hexapoda</taxon>
        <taxon>Collembola</taxon>
        <taxon>Entomobryomorpha</taxon>
        <taxon>Entomobryoidea</taxon>
        <taxon>Orchesellidae</taxon>
        <taxon>Orchesellinae</taxon>
        <taxon>Orchesella</taxon>
    </lineage>
</organism>
<dbReference type="GO" id="GO:0042981">
    <property type="term" value="P:regulation of apoptotic process"/>
    <property type="evidence" value="ECO:0007669"/>
    <property type="project" value="InterPro"/>
</dbReference>
<evidence type="ECO:0000313" key="2">
    <source>
        <dbReference type="EMBL" id="ODM91064.1"/>
    </source>
</evidence>
<evidence type="ECO:0000259" key="1">
    <source>
        <dbReference type="PROSITE" id="PS50209"/>
    </source>
</evidence>
<dbReference type="SUPFAM" id="SSF47986">
    <property type="entry name" value="DEATH domain"/>
    <property type="match status" value="1"/>
</dbReference>
<dbReference type="CDD" id="cd01671">
    <property type="entry name" value="CARD"/>
    <property type="match status" value="1"/>
</dbReference>
<dbReference type="EMBL" id="LJIJ01001686">
    <property type="protein sequence ID" value="ODM91064.1"/>
    <property type="molecule type" value="Genomic_DNA"/>
</dbReference>